<evidence type="ECO:0000259" key="8">
    <source>
        <dbReference type="PROSITE" id="PS51202"/>
    </source>
</evidence>
<feature type="domain" description="RCK C-terminal" evidence="8">
    <location>
        <begin position="298"/>
        <end position="382"/>
    </location>
</feature>
<feature type="transmembrane region" description="Helical" evidence="7">
    <location>
        <begin position="96"/>
        <end position="122"/>
    </location>
</feature>
<feature type="transmembrane region" description="Helical" evidence="7">
    <location>
        <begin position="30"/>
        <end position="49"/>
    </location>
</feature>
<evidence type="ECO:0000256" key="6">
    <source>
        <dbReference type="ARBA" id="ARBA00023136"/>
    </source>
</evidence>
<keyword evidence="5 7" id="KW-1133">Transmembrane helix</keyword>
<proteinExistence type="predicted"/>
<evidence type="ECO:0000256" key="5">
    <source>
        <dbReference type="ARBA" id="ARBA00022989"/>
    </source>
</evidence>
<keyword evidence="6 7" id="KW-0472">Membrane</keyword>
<dbReference type="PROSITE" id="PS51202">
    <property type="entry name" value="RCK_C"/>
    <property type="match status" value="2"/>
</dbReference>
<gene>
    <name evidence="9" type="ORF">JMJ56_07600</name>
</gene>
<evidence type="ECO:0000313" key="10">
    <source>
        <dbReference type="Proteomes" id="UP000660885"/>
    </source>
</evidence>
<evidence type="ECO:0000256" key="4">
    <source>
        <dbReference type="ARBA" id="ARBA00022737"/>
    </source>
</evidence>
<reference evidence="9 10" key="1">
    <citation type="submission" date="2021-01" db="EMBL/GenBank/DDBJ databases">
        <title>Belnapia mucosa sp. nov. and Belnapia arida sp. nov., isolated from the Tabernas Desert (Almeria, Spain).</title>
        <authorList>
            <person name="Molina-Menor E."/>
            <person name="Vidal-Verdu A."/>
            <person name="Calonge A."/>
            <person name="Satari L."/>
            <person name="Pereto J."/>
            <person name="Porcar M."/>
        </authorList>
    </citation>
    <scope>NUCLEOTIDE SEQUENCE [LARGE SCALE GENOMIC DNA]</scope>
    <source>
        <strain evidence="9 10">T18</strain>
    </source>
</reference>
<feature type="transmembrane region" description="Helical" evidence="7">
    <location>
        <begin position="529"/>
        <end position="548"/>
    </location>
</feature>
<organism evidence="9 10">
    <name type="scientific">Belnapia arida</name>
    <dbReference type="NCBI Taxonomy" id="2804533"/>
    <lineage>
        <taxon>Bacteria</taxon>
        <taxon>Pseudomonadati</taxon>
        <taxon>Pseudomonadota</taxon>
        <taxon>Alphaproteobacteria</taxon>
        <taxon>Acetobacterales</taxon>
        <taxon>Roseomonadaceae</taxon>
        <taxon>Belnapia</taxon>
    </lineage>
</organism>
<accession>A0ABS1TZM5</accession>
<dbReference type="PANTHER" id="PTHR43652:SF2">
    <property type="entry name" value="BASIC AMINO ACID ANTIPORTER YFCC-RELATED"/>
    <property type="match status" value="1"/>
</dbReference>
<dbReference type="InterPro" id="IPR004680">
    <property type="entry name" value="Cit_transptr-like_dom"/>
</dbReference>
<evidence type="ECO:0000256" key="1">
    <source>
        <dbReference type="ARBA" id="ARBA00004141"/>
    </source>
</evidence>
<feature type="transmembrane region" description="Helical" evidence="7">
    <location>
        <begin position="180"/>
        <end position="199"/>
    </location>
</feature>
<dbReference type="Gene3D" id="3.30.70.1450">
    <property type="entry name" value="Regulator of K+ conductance, C-terminal domain"/>
    <property type="match status" value="2"/>
</dbReference>
<keyword evidence="10" id="KW-1185">Reference proteome</keyword>
<dbReference type="InterPro" id="IPR036721">
    <property type="entry name" value="RCK_C_sf"/>
</dbReference>
<sequence>MTLDQALAFGILGVTVGLFAWGRLPYDLVALLALLAGLVTGIVPAEAAFAGFSDDIVIIVASALVVSAAVARSGAVERLMRPLLPHLTSVRTQVPALVAAVMAASVVTKNIGALAIFMPVALQLARRTGTPPSALLMPMAFASLLGGLCTLIGTSPNIIVSRVREQVTGEPFRMFDYAPVGAAIAVAGLAFLSLGWRLLPRGRQGSAGQATMAIEAYTTETRIPAESPLIGRTIAELVAMGEERITVGTMLRDRFRRENPPGEVVLKSGDLLILEGDPEELESLVAQAGLTLVGEKPTGGEEVPEDEKTVVEGVITAESPLVGATPAGASLAGRFGVSLLAVSRRGSRIAERLNTLKLRRGDVAILKGEAVRLPDTLAALRILPLTERGIVLGRSRRSWLPAIILTLAMAAVALNLVPVAVAFFAASVLLLVIRALTPQEAYNAVEWPVIVLLGALIPVSEAVRSTGGTELIAGWLSGAVEHLPPMGALALIMMAAMAVTPFLNNAATVLMLGPIAGSLAQRLGMSPDAFLMAVALGAACDFLTPIGHQCNTLVMGPGGYRFGDYWRLGLPLSLIVVLVGVPMIALVWPLHEP</sequence>
<keyword evidence="2" id="KW-0813">Transport</keyword>
<comment type="subcellular location">
    <subcellularLocation>
        <location evidence="1">Membrane</location>
        <topology evidence="1">Multi-pass membrane protein</topology>
    </subcellularLocation>
</comment>
<evidence type="ECO:0000256" key="7">
    <source>
        <dbReference type="SAM" id="Phobius"/>
    </source>
</evidence>
<feature type="transmembrane region" description="Helical" evidence="7">
    <location>
        <begin position="7"/>
        <end position="24"/>
    </location>
</feature>
<feature type="domain" description="RCK C-terminal" evidence="8">
    <location>
        <begin position="206"/>
        <end position="290"/>
    </location>
</feature>
<feature type="transmembrane region" description="Helical" evidence="7">
    <location>
        <begin position="134"/>
        <end position="160"/>
    </location>
</feature>
<dbReference type="Pfam" id="PF02080">
    <property type="entry name" value="TrkA_C"/>
    <property type="match status" value="1"/>
</dbReference>
<dbReference type="PANTHER" id="PTHR43652">
    <property type="entry name" value="BASIC AMINO ACID ANTIPORTER YFCC-RELATED"/>
    <property type="match status" value="1"/>
</dbReference>
<dbReference type="Pfam" id="PF03600">
    <property type="entry name" value="CitMHS"/>
    <property type="match status" value="1"/>
</dbReference>
<dbReference type="CDD" id="cd01115">
    <property type="entry name" value="SLC13_permease"/>
    <property type="match status" value="1"/>
</dbReference>
<dbReference type="RefSeq" id="WP_202831026.1">
    <property type="nucleotide sequence ID" value="NZ_JAETWB010000002.1"/>
</dbReference>
<dbReference type="SUPFAM" id="SSF116726">
    <property type="entry name" value="TrkA C-terminal domain-like"/>
    <property type="match status" value="2"/>
</dbReference>
<evidence type="ECO:0000313" key="9">
    <source>
        <dbReference type="EMBL" id="MBL6077864.1"/>
    </source>
</evidence>
<dbReference type="EMBL" id="JAETWB010000002">
    <property type="protein sequence ID" value="MBL6077864.1"/>
    <property type="molecule type" value="Genomic_DNA"/>
</dbReference>
<protein>
    <submittedName>
        <fullName evidence="9">SLC13 family permease</fullName>
    </submittedName>
</protein>
<keyword evidence="3 7" id="KW-0812">Transmembrane</keyword>
<evidence type="ECO:0000256" key="3">
    <source>
        <dbReference type="ARBA" id="ARBA00022692"/>
    </source>
</evidence>
<comment type="caution">
    <text evidence="9">The sequence shown here is derived from an EMBL/GenBank/DDBJ whole genome shotgun (WGS) entry which is preliminary data.</text>
</comment>
<dbReference type="InterPro" id="IPR051679">
    <property type="entry name" value="DASS-Related_Transporters"/>
</dbReference>
<keyword evidence="4" id="KW-0677">Repeat</keyword>
<dbReference type="InterPro" id="IPR006037">
    <property type="entry name" value="RCK_C"/>
</dbReference>
<feature type="transmembrane region" description="Helical" evidence="7">
    <location>
        <begin position="488"/>
        <end position="517"/>
    </location>
</feature>
<feature type="transmembrane region" description="Helical" evidence="7">
    <location>
        <begin position="56"/>
        <end position="76"/>
    </location>
</feature>
<feature type="transmembrane region" description="Helical" evidence="7">
    <location>
        <begin position="568"/>
        <end position="590"/>
    </location>
</feature>
<dbReference type="Proteomes" id="UP000660885">
    <property type="component" value="Unassembled WGS sequence"/>
</dbReference>
<name>A0ABS1TZM5_9PROT</name>
<evidence type="ECO:0000256" key="2">
    <source>
        <dbReference type="ARBA" id="ARBA00022448"/>
    </source>
</evidence>
<feature type="transmembrane region" description="Helical" evidence="7">
    <location>
        <begin position="402"/>
        <end position="433"/>
    </location>
</feature>